<comment type="caution">
    <text evidence="10">The sequence shown here is derived from an EMBL/GenBank/DDBJ whole genome shotgun (WGS) entry which is preliminary data.</text>
</comment>
<dbReference type="GO" id="GO:0006352">
    <property type="term" value="P:DNA-templated transcription initiation"/>
    <property type="evidence" value="ECO:0007669"/>
    <property type="project" value="InterPro"/>
</dbReference>
<dbReference type="RefSeq" id="WP_111543195.1">
    <property type="nucleotide sequence ID" value="NZ_MZXV01000013.1"/>
</dbReference>
<reference evidence="11" key="1">
    <citation type="submission" date="2017-03" db="EMBL/GenBank/DDBJ databases">
        <authorList>
            <person name="Safronova V.I."/>
            <person name="Sazanova A.L."/>
            <person name="Chirak E.R."/>
        </authorList>
    </citation>
    <scope>NUCLEOTIDE SEQUENCE [LARGE SCALE GENOMIC DNA]</scope>
    <source>
        <strain evidence="11">Ach-343</strain>
    </source>
</reference>
<evidence type="ECO:0000256" key="1">
    <source>
        <dbReference type="ARBA" id="ARBA00010641"/>
    </source>
</evidence>
<name>A0A2W7C949_9HYPH</name>
<accession>A0A2W7C949</accession>
<dbReference type="SUPFAM" id="SSF88946">
    <property type="entry name" value="Sigma2 domain of RNA polymerase sigma factors"/>
    <property type="match status" value="1"/>
</dbReference>
<feature type="domain" description="RNA polymerase sigma-70 region 2" evidence="7">
    <location>
        <begin position="22"/>
        <end position="85"/>
    </location>
</feature>
<evidence type="ECO:0000259" key="9">
    <source>
        <dbReference type="Pfam" id="PF12680"/>
    </source>
</evidence>
<dbReference type="Pfam" id="PF04542">
    <property type="entry name" value="Sigma70_r2"/>
    <property type="match status" value="1"/>
</dbReference>
<comment type="subunit">
    <text evidence="2">Interacts transiently with the RNA polymerase catalytic core formed by RpoA, RpoB, RpoC and RpoZ (2 alpha, 1 beta, 1 beta' and 1 omega subunit) to form the RNA polymerase holoenzyme that can initiate transcription.</text>
</comment>
<evidence type="ECO:0000256" key="5">
    <source>
        <dbReference type="ARBA" id="ARBA00023125"/>
    </source>
</evidence>
<keyword evidence="5" id="KW-0238">DNA-binding</keyword>
<evidence type="ECO:0000313" key="10">
    <source>
        <dbReference type="EMBL" id="PZV39447.1"/>
    </source>
</evidence>
<evidence type="ECO:0000256" key="3">
    <source>
        <dbReference type="ARBA" id="ARBA00023015"/>
    </source>
</evidence>
<keyword evidence="11" id="KW-1185">Reference proteome</keyword>
<dbReference type="InterPro" id="IPR013325">
    <property type="entry name" value="RNA_pol_sigma_r2"/>
</dbReference>
<dbReference type="InterPro" id="IPR007627">
    <property type="entry name" value="RNA_pol_sigma70_r2"/>
</dbReference>
<dbReference type="Pfam" id="PF12680">
    <property type="entry name" value="SnoaL_2"/>
    <property type="match status" value="1"/>
</dbReference>
<dbReference type="AlphaFoldDB" id="A0A2W7C949"/>
<dbReference type="Proteomes" id="UP000248616">
    <property type="component" value="Unassembled WGS sequence"/>
</dbReference>
<protein>
    <submittedName>
        <fullName evidence="10">RNA polymerase subunit sigma-70</fullName>
    </submittedName>
</protein>
<dbReference type="PANTHER" id="PTHR43133">
    <property type="entry name" value="RNA POLYMERASE ECF-TYPE SIGMA FACTO"/>
    <property type="match status" value="1"/>
</dbReference>
<dbReference type="InterPro" id="IPR039425">
    <property type="entry name" value="RNA_pol_sigma-70-like"/>
</dbReference>
<evidence type="ECO:0000256" key="2">
    <source>
        <dbReference type="ARBA" id="ARBA00011344"/>
    </source>
</evidence>
<dbReference type="InterPro" id="IPR013249">
    <property type="entry name" value="RNA_pol_sigma70_r4_t2"/>
</dbReference>
<evidence type="ECO:0000313" key="11">
    <source>
        <dbReference type="Proteomes" id="UP000248616"/>
    </source>
</evidence>
<evidence type="ECO:0000256" key="6">
    <source>
        <dbReference type="ARBA" id="ARBA00023163"/>
    </source>
</evidence>
<organism evidence="10 11">
    <name type="scientific">Mesorhizobium kowhaii</name>
    <dbReference type="NCBI Taxonomy" id="1300272"/>
    <lineage>
        <taxon>Bacteria</taxon>
        <taxon>Pseudomonadati</taxon>
        <taxon>Pseudomonadota</taxon>
        <taxon>Alphaproteobacteria</taxon>
        <taxon>Hyphomicrobiales</taxon>
        <taxon>Phyllobacteriaceae</taxon>
        <taxon>Mesorhizobium</taxon>
    </lineage>
</organism>
<dbReference type="InterPro" id="IPR013324">
    <property type="entry name" value="RNA_pol_sigma_r3/r4-like"/>
</dbReference>
<dbReference type="Gene3D" id="1.10.1740.10">
    <property type="match status" value="1"/>
</dbReference>
<evidence type="ECO:0000259" key="8">
    <source>
        <dbReference type="Pfam" id="PF08281"/>
    </source>
</evidence>
<dbReference type="InterPro" id="IPR032710">
    <property type="entry name" value="NTF2-like_dom_sf"/>
</dbReference>
<dbReference type="InterPro" id="IPR036388">
    <property type="entry name" value="WH-like_DNA-bd_sf"/>
</dbReference>
<dbReference type="Gene3D" id="1.10.10.10">
    <property type="entry name" value="Winged helix-like DNA-binding domain superfamily/Winged helix DNA-binding domain"/>
    <property type="match status" value="1"/>
</dbReference>
<keyword evidence="4" id="KW-0731">Sigma factor</keyword>
<dbReference type="NCBIfam" id="TIGR02937">
    <property type="entry name" value="sigma70-ECF"/>
    <property type="match status" value="1"/>
</dbReference>
<proteinExistence type="inferred from homology"/>
<keyword evidence="3" id="KW-0805">Transcription regulation</keyword>
<keyword evidence="6" id="KW-0804">Transcription</keyword>
<gene>
    <name evidence="10" type="ORF">B5V02_05605</name>
</gene>
<evidence type="ECO:0000256" key="4">
    <source>
        <dbReference type="ARBA" id="ARBA00023082"/>
    </source>
</evidence>
<dbReference type="PANTHER" id="PTHR43133:SF8">
    <property type="entry name" value="RNA POLYMERASE SIGMA FACTOR HI_1459-RELATED"/>
    <property type="match status" value="1"/>
</dbReference>
<dbReference type="OrthoDB" id="7193272at2"/>
<dbReference type="SUPFAM" id="SSF88659">
    <property type="entry name" value="Sigma3 and sigma4 domains of RNA polymerase sigma factors"/>
    <property type="match status" value="1"/>
</dbReference>
<feature type="domain" description="RNA polymerase sigma factor 70 region 4 type 2" evidence="8">
    <location>
        <begin position="124"/>
        <end position="169"/>
    </location>
</feature>
<dbReference type="GO" id="GO:0003677">
    <property type="term" value="F:DNA binding"/>
    <property type="evidence" value="ECO:0007669"/>
    <property type="project" value="UniProtKB-KW"/>
</dbReference>
<dbReference type="SUPFAM" id="SSF54427">
    <property type="entry name" value="NTF2-like"/>
    <property type="match status" value="1"/>
</dbReference>
<dbReference type="Pfam" id="PF08281">
    <property type="entry name" value="Sigma70_r4_2"/>
    <property type="match status" value="1"/>
</dbReference>
<dbReference type="InterPro" id="IPR037401">
    <property type="entry name" value="SnoaL-like"/>
</dbReference>
<dbReference type="Gene3D" id="3.10.450.50">
    <property type="match status" value="1"/>
</dbReference>
<dbReference type="EMBL" id="MZXV01000013">
    <property type="protein sequence ID" value="PZV39447.1"/>
    <property type="molecule type" value="Genomic_DNA"/>
</dbReference>
<dbReference type="InterPro" id="IPR014284">
    <property type="entry name" value="RNA_pol_sigma-70_dom"/>
</dbReference>
<evidence type="ECO:0000259" key="7">
    <source>
        <dbReference type="Pfam" id="PF04542"/>
    </source>
</evidence>
<comment type="similarity">
    <text evidence="1">Belongs to the sigma-70 factor family. ECF subfamily.</text>
</comment>
<sequence length="311" mass="34912">MSDRGPAVDRDRQEGLLALAVALRPELHRYCSRLMGSVIDGEDVVQDTFARAFIALDELCEVPQLRPWLFRIAHNRALDLLRSRAVRAAEPIEAALEIVDDAEADPVEMLMRRQAVQTAVSRFAELPILQRSVIILKDVLDEPLAEIASLLDITVDAVKGHLARGRARLREINAHATPLPDARIASAAVVRYVTLFNKRDWDGLRALLADDVKLHQSLHSPRSGAADVGMFFTIYAKSDGVWVTTAWLEGREVIAVFEQRSDPKPGYFMWLEWREGRISFIRDYRYVRYVADDAELSLVEDAGSSGRSTGH</sequence>
<feature type="domain" description="SnoaL-like" evidence="9">
    <location>
        <begin position="189"/>
        <end position="260"/>
    </location>
</feature>
<dbReference type="GO" id="GO:0016987">
    <property type="term" value="F:sigma factor activity"/>
    <property type="evidence" value="ECO:0007669"/>
    <property type="project" value="UniProtKB-KW"/>
</dbReference>